<reference evidence="3" key="3">
    <citation type="submission" date="2015-04" db="UniProtKB">
        <authorList>
            <consortium name="EnsemblPlants"/>
        </authorList>
    </citation>
    <scope>IDENTIFICATION</scope>
    <source>
        <strain evidence="3">cv. Jemalong A17</strain>
    </source>
</reference>
<keyword evidence="4" id="KW-1185">Reference proteome</keyword>
<proteinExistence type="predicted"/>
<protein>
    <submittedName>
        <fullName evidence="2 3">Uncharacterized protein</fullName>
    </submittedName>
</protein>
<feature type="compositionally biased region" description="Basic and acidic residues" evidence="1">
    <location>
        <begin position="54"/>
        <end position="69"/>
    </location>
</feature>
<dbReference type="Proteomes" id="UP000002051">
    <property type="component" value="Chromosome 4"/>
</dbReference>
<evidence type="ECO:0000256" key="1">
    <source>
        <dbReference type="SAM" id="MobiDB-lite"/>
    </source>
</evidence>
<evidence type="ECO:0000313" key="3">
    <source>
        <dbReference type="EnsemblPlants" id="AES86334"/>
    </source>
</evidence>
<dbReference type="EMBL" id="CM001220">
    <property type="protein sequence ID" value="AES86334.1"/>
    <property type="molecule type" value="Genomic_DNA"/>
</dbReference>
<organism evidence="2 4">
    <name type="scientific">Medicago truncatula</name>
    <name type="common">Barrel medic</name>
    <name type="synonym">Medicago tribuloides</name>
    <dbReference type="NCBI Taxonomy" id="3880"/>
    <lineage>
        <taxon>Eukaryota</taxon>
        <taxon>Viridiplantae</taxon>
        <taxon>Streptophyta</taxon>
        <taxon>Embryophyta</taxon>
        <taxon>Tracheophyta</taxon>
        <taxon>Spermatophyta</taxon>
        <taxon>Magnoliopsida</taxon>
        <taxon>eudicotyledons</taxon>
        <taxon>Gunneridae</taxon>
        <taxon>Pentapetalae</taxon>
        <taxon>rosids</taxon>
        <taxon>fabids</taxon>
        <taxon>Fabales</taxon>
        <taxon>Fabaceae</taxon>
        <taxon>Papilionoideae</taxon>
        <taxon>50 kb inversion clade</taxon>
        <taxon>NPAAA clade</taxon>
        <taxon>Hologalegina</taxon>
        <taxon>IRL clade</taxon>
        <taxon>Trifolieae</taxon>
        <taxon>Medicago</taxon>
    </lineage>
</organism>
<name>G7JVJ7_MEDTR</name>
<evidence type="ECO:0000313" key="4">
    <source>
        <dbReference type="Proteomes" id="UP000002051"/>
    </source>
</evidence>
<evidence type="ECO:0000313" key="2">
    <source>
        <dbReference type="EMBL" id="AES86334.1"/>
    </source>
</evidence>
<dbReference type="PaxDb" id="3880-AES86334"/>
<reference evidence="2 4" key="1">
    <citation type="journal article" date="2011" name="Nature">
        <title>The Medicago genome provides insight into the evolution of rhizobial symbioses.</title>
        <authorList>
            <person name="Young N.D."/>
            <person name="Debelle F."/>
            <person name="Oldroyd G.E."/>
            <person name="Geurts R."/>
            <person name="Cannon S.B."/>
            <person name="Udvardi M.K."/>
            <person name="Benedito V.A."/>
            <person name="Mayer K.F."/>
            <person name="Gouzy J."/>
            <person name="Schoof H."/>
            <person name="Van de Peer Y."/>
            <person name="Proost S."/>
            <person name="Cook D.R."/>
            <person name="Meyers B.C."/>
            <person name="Spannagl M."/>
            <person name="Cheung F."/>
            <person name="De Mita S."/>
            <person name="Krishnakumar V."/>
            <person name="Gundlach H."/>
            <person name="Zhou S."/>
            <person name="Mudge J."/>
            <person name="Bharti A.K."/>
            <person name="Murray J.D."/>
            <person name="Naoumkina M.A."/>
            <person name="Rosen B."/>
            <person name="Silverstein K.A."/>
            <person name="Tang H."/>
            <person name="Rombauts S."/>
            <person name="Zhao P.X."/>
            <person name="Zhou P."/>
            <person name="Barbe V."/>
            <person name="Bardou P."/>
            <person name="Bechner M."/>
            <person name="Bellec A."/>
            <person name="Berger A."/>
            <person name="Berges H."/>
            <person name="Bidwell S."/>
            <person name="Bisseling T."/>
            <person name="Choisne N."/>
            <person name="Couloux A."/>
            <person name="Denny R."/>
            <person name="Deshpande S."/>
            <person name="Dai X."/>
            <person name="Doyle J.J."/>
            <person name="Dudez A.M."/>
            <person name="Farmer A.D."/>
            <person name="Fouteau S."/>
            <person name="Franken C."/>
            <person name="Gibelin C."/>
            <person name="Gish J."/>
            <person name="Goldstein S."/>
            <person name="Gonzalez A.J."/>
            <person name="Green P.J."/>
            <person name="Hallab A."/>
            <person name="Hartog M."/>
            <person name="Hua A."/>
            <person name="Humphray S.J."/>
            <person name="Jeong D.H."/>
            <person name="Jing Y."/>
            <person name="Jocker A."/>
            <person name="Kenton S.M."/>
            <person name="Kim D.J."/>
            <person name="Klee K."/>
            <person name="Lai H."/>
            <person name="Lang C."/>
            <person name="Lin S."/>
            <person name="Macmil S.L."/>
            <person name="Magdelenat G."/>
            <person name="Matthews L."/>
            <person name="McCorrison J."/>
            <person name="Monaghan E.L."/>
            <person name="Mun J.H."/>
            <person name="Najar F.Z."/>
            <person name="Nicholson C."/>
            <person name="Noirot C."/>
            <person name="O'Bleness M."/>
            <person name="Paule C.R."/>
            <person name="Poulain J."/>
            <person name="Prion F."/>
            <person name="Qin B."/>
            <person name="Qu C."/>
            <person name="Retzel E.F."/>
            <person name="Riddle C."/>
            <person name="Sallet E."/>
            <person name="Samain S."/>
            <person name="Samson N."/>
            <person name="Sanders I."/>
            <person name="Saurat O."/>
            <person name="Scarpelli C."/>
            <person name="Schiex T."/>
            <person name="Segurens B."/>
            <person name="Severin A.J."/>
            <person name="Sherrier D.J."/>
            <person name="Shi R."/>
            <person name="Sims S."/>
            <person name="Singer S.R."/>
            <person name="Sinharoy S."/>
            <person name="Sterck L."/>
            <person name="Viollet A."/>
            <person name="Wang B.B."/>
            <person name="Wang K."/>
            <person name="Wang M."/>
            <person name="Wang X."/>
            <person name="Warfsmann J."/>
            <person name="Weissenbach J."/>
            <person name="White D.D."/>
            <person name="White J.D."/>
            <person name="Wiley G.B."/>
            <person name="Wincker P."/>
            <person name="Xing Y."/>
            <person name="Yang L."/>
            <person name="Yao Z."/>
            <person name="Ying F."/>
            <person name="Zhai J."/>
            <person name="Zhou L."/>
            <person name="Zuber A."/>
            <person name="Denarie J."/>
            <person name="Dixon R.A."/>
            <person name="May G.D."/>
            <person name="Schwartz D.C."/>
            <person name="Rogers J."/>
            <person name="Quetier F."/>
            <person name="Town C.D."/>
            <person name="Roe B.A."/>
        </authorList>
    </citation>
    <scope>NUCLEOTIDE SEQUENCE [LARGE SCALE GENOMIC DNA]</scope>
    <source>
        <strain evidence="2">A17</strain>
        <strain evidence="3 4">cv. Jemalong A17</strain>
    </source>
</reference>
<sequence>MRWSDNVFISGGNPHLTSRFCEVVLSSTTISNLVSELVEFKGHLLLHAPSPKNVGREGVYKEKPKSHID</sequence>
<dbReference type="EnsemblPlants" id="AES86334">
    <property type="protein sequence ID" value="AES86334"/>
    <property type="gene ID" value="MTR_4g005850"/>
</dbReference>
<feature type="region of interest" description="Disordered" evidence="1">
    <location>
        <begin position="48"/>
        <end position="69"/>
    </location>
</feature>
<reference evidence="2 4" key="2">
    <citation type="journal article" date="2014" name="BMC Genomics">
        <title>An improved genome release (version Mt4.0) for the model legume Medicago truncatula.</title>
        <authorList>
            <person name="Tang H."/>
            <person name="Krishnakumar V."/>
            <person name="Bidwell S."/>
            <person name="Rosen B."/>
            <person name="Chan A."/>
            <person name="Zhou S."/>
            <person name="Gentzbittel L."/>
            <person name="Childs K.L."/>
            <person name="Yandell M."/>
            <person name="Gundlach H."/>
            <person name="Mayer K.F."/>
            <person name="Schwartz D.C."/>
            <person name="Town C.D."/>
        </authorList>
    </citation>
    <scope>GENOME REANNOTATION</scope>
    <source>
        <strain evidence="3 4">cv. Jemalong A17</strain>
    </source>
</reference>
<gene>
    <name evidence="2" type="ordered locus">MTR_4g005850</name>
</gene>
<dbReference type="AlphaFoldDB" id="G7JVJ7"/>
<dbReference type="HOGENOM" id="CLU_2779651_0_0_1"/>
<accession>G7JVJ7</accession>